<accession>A0A5B0RZH0</accession>
<evidence type="ECO:0000313" key="7">
    <source>
        <dbReference type="Proteomes" id="UP000325313"/>
    </source>
</evidence>
<dbReference type="PROSITE" id="PS50089">
    <property type="entry name" value="ZF_RING_2"/>
    <property type="match status" value="1"/>
</dbReference>
<reference evidence="6 7" key="1">
    <citation type="submission" date="2019-05" db="EMBL/GenBank/DDBJ databases">
        <title>Emergence of the Ug99 lineage of the wheat stem rust pathogen through somatic hybridization.</title>
        <authorList>
            <person name="Li F."/>
            <person name="Upadhyaya N.M."/>
            <person name="Sperschneider J."/>
            <person name="Matny O."/>
            <person name="Nguyen-Phuc H."/>
            <person name="Mago R."/>
            <person name="Raley C."/>
            <person name="Miller M.E."/>
            <person name="Silverstein K.A.T."/>
            <person name="Henningsen E."/>
            <person name="Hirsch C.D."/>
            <person name="Visser B."/>
            <person name="Pretorius Z.A."/>
            <person name="Steffenson B.J."/>
            <person name="Schwessinger B."/>
            <person name="Dodds P.N."/>
            <person name="Figueroa M."/>
        </authorList>
    </citation>
    <scope>NUCLEOTIDE SEQUENCE [LARGE SCALE GENOMIC DNA]</scope>
    <source>
        <strain evidence="6 7">Ug99</strain>
    </source>
</reference>
<comment type="caution">
    <text evidence="6">The sequence shown here is derived from an EMBL/GenBank/DDBJ whole genome shotgun (WGS) entry which is preliminary data.</text>
</comment>
<evidence type="ECO:0000256" key="4">
    <source>
        <dbReference type="PROSITE-ProRule" id="PRU00175"/>
    </source>
</evidence>
<evidence type="ECO:0000256" key="3">
    <source>
        <dbReference type="ARBA" id="ARBA00022833"/>
    </source>
</evidence>
<sequence>MDAEMLALTEEALSHLTPEYEYLFRSHFDASQLAYEALADNPIRDRFDAEERDLYFGDQPEIDEALAHLDDAVAQPLYHILFLWMMLIGPLEEARATAYELRRRQVRQLMPTLSITDPAALPLNPDGNALECVVCNDDLILAESTLIQLPCHPTHVFHQQCIQPWLERSPGCPHCRAVVELPPLADPPA</sequence>
<dbReference type="Gene3D" id="3.30.40.10">
    <property type="entry name" value="Zinc/RING finger domain, C3HC4 (zinc finger)"/>
    <property type="match status" value="1"/>
</dbReference>
<gene>
    <name evidence="6" type="primary">PJA2_7</name>
    <name evidence="6" type="ORF">PGTUg99_015120</name>
</gene>
<organism evidence="6 7">
    <name type="scientific">Puccinia graminis f. sp. tritici</name>
    <dbReference type="NCBI Taxonomy" id="56615"/>
    <lineage>
        <taxon>Eukaryota</taxon>
        <taxon>Fungi</taxon>
        <taxon>Dikarya</taxon>
        <taxon>Basidiomycota</taxon>
        <taxon>Pucciniomycotina</taxon>
        <taxon>Pucciniomycetes</taxon>
        <taxon>Pucciniales</taxon>
        <taxon>Pucciniaceae</taxon>
        <taxon>Puccinia</taxon>
    </lineage>
</organism>
<evidence type="ECO:0000256" key="1">
    <source>
        <dbReference type="ARBA" id="ARBA00022723"/>
    </source>
</evidence>
<evidence type="ECO:0000313" key="6">
    <source>
        <dbReference type="EMBL" id="KAA1131446.1"/>
    </source>
</evidence>
<dbReference type="EMBL" id="VDEP01000103">
    <property type="protein sequence ID" value="KAA1131446.1"/>
    <property type="molecule type" value="Genomic_DNA"/>
</dbReference>
<proteinExistence type="predicted"/>
<dbReference type="Proteomes" id="UP000325313">
    <property type="component" value="Unassembled WGS sequence"/>
</dbReference>
<keyword evidence="1" id="KW-0479">Metal-binding</keyword>
<dbReference type="SUPFAM" id="SSF57850">
    <property type="entry name" value="RING/U-box"/>
    <property type="match status" value="1"/>
</dbReference>
<keyword evidence="2 4" id="KW-0863">Zinc-finger</keyword>
<feature type="domain" description="RING-type" evidence="5">
    <location>
        <begin position="132"/>
        <end position="176"/>
    </location>
</feature>
<dbReference type="UniPathway" id="UPA00143"/>
<dbReference type="GO" id="GO:0008270">
    <property type="term" value="F:zinc ion binding"/>
    <property type="evidence" value="ECO:0007669"/>
    <property type="project" value="UniProtKB-KW"/>
</dbReference>
<protein>
    <submittedName>
        <fullName evidence="6">Zinc ion binding</fullName>
    </submittedName>
</protein>
<evidence type="ECO:0000256" key="2">
    <source>
        <dbReference type="ARBA" id="ARBA00022771"/>
    </source>
</evidence>
<dbReference type="PANTHER" id="PTHR15710:SF243">
    <property type="entry name" value="E3 UBIQUITIN-PROTEIN LIGASE PRAJA-2 ISOFORM X1"/>
    <property type="match status" value="1"/>
</dbReference>
<dbReference type="PANTHER" id="PTHR15710">
    <property type="entry name" value="E3 UBIQUITIN-PROTEIN LIGASE PRAJA"/>
    <property type="match status" value="1"/>
</dbReference>
<dbReference type="Pfam" id="PF13639">
    <property type="entry name" value="zf-RING_2"/>
    <property type="match status" value="1"/>
</dbReference>
<dbReference type="GO" id="GO:0061630">
    <property type="term" value="F:ubiquitin protein ligase activity"/>
    <property type="evidence" value="ECO:0007669"/>
    <property type="project" value="TreeGrafter"/>
</dbReference>
<dbReference type="GO" id="GO:0005737">
    <property type="term" value="C:cytoplasm"/>
    <property type="evidence" value="ECO:0007669"/>
    <property type="project" value="TreeGrafter"/>
</dbReference>
<evidence type="ECO:0000259" key="5">
    <source>
        <dbReference type="PROSITE" id="PS50089"/>
    </source>
</evidence>
<dbReference type="AlphaFoldDB" id="A0A5B0RZH0"/>
<name>A0A5B0RZH0_PUCGR</name>
<dbReference type="GO" id="GO:0016567">
    <property type="term" value="P:protein ubiquitination"/>
    <property type="evidence" value="ECO:0007669"/>
    <property type="project" value="UniProtKB-UniPathway"/>
</dbReference>
<keyword evidence="3" id="KW-0862">Zinc</keyword>
<dbReference type="InterPro" id="IPR013083">
    <property type="entry name" value="Znf_RING/FYVE/PHD"/>
</dbReference>
<dbReference type="InterPro" id="IPR001841">
    <property type="entry name" value="Znf_RING"/>
</dbReference>